<dbReference type="EMBL" id="JAGTJJ010000011">
    <property type="protein sequence ID" value="MDC3983022.1"/>
    <property type="molecule type" value="Genomic_DNA"/>
</dbReference>
<dbReference type="RefSeq" id="WP_272421315.1">
    <property type="nucleotide sequence ID" value="NZ_JAGTJJ010000011.1"/>
</dbReference>
<gene>
    <name evidence="2" type="ORF">KEG57_21095</name>
</gene>
<accession>A0A9X3X2J5</accession>
<feature type="compositionally biased region" description="Basic and acidic residues" evidence="1">
    <location>
        <begin position="40"/>
        <end position="51"/>
    </location>
</feature>
<sequence>MAQTWNPGERNDRTSQPEKPSGCTPADEPEHGRPPVAWEGETRVLEPKTVADELVDEASEESFPASDPPAWTPRKSVGSK</sequence>
<dbReference type="Proteomes" id="UP001151081">
    <property type="component" value="Unassembled WGS sequence"/>
</dbReference>
<protein>
    <submittedName>
        <fullName evidence="2">Uncharacterized protein</fullName>
    </submittedName>
</protein>
<feature type="region of interest" description="Disordered" evidence="1">
    <location>
        <begin position="1"/>
        <end position="80"/>
    </location>
</feature>
<evidence type="ECO:0000313" key="2">
    <source>
        <dbReference type="EMBL" id="MDC3983022.1"/>
    </source>
</evidence>
<organism evidence="2 3">
    <name type="scientific">Polyangium jinanense</name>
    <dbReference type="NCBI Taxonomy" id="2829994"/>
    <lineage>
        <taxon>Bacteria</taxon>
        <taxon>Pseudomonadati</taxon>
        <taxon>Myxococcota</taxon>
        <taxon>Polyangia</taxon>
        <taxon>Polyangiales</taxon>
        <taxon>Polyangiaceae</taxon>
        <taxon>Polyangium</taxon>
    </lineage>
</organism>
<comment type="caution">
    <text evidence="2">The sequence shown here is derived from an EMBL/GenBank/DDBJ whole genome shotgun (WGS) entry which is preliminary data.</text>
</comment>
<evidence type="ECO:0000256" key="1">
    <source>
        <dbReference type="SAM" id="MobiDB-lite"/>
    </source>
</evidence>
<name>A0A9X3X2J5_9BACT</name>
<proteinExistence type="predicted"/>
<reference evidence="2 3" key="1">
    <citation type="submission" date="2021-04" db="EMBL/GenBank/DDBJ databases">
        <title>Genome analysis of Polyangium sp.</title>
        <authorList>
            <person name="Li Y."/>
            <person name="Wang J."/>
        </authorList>
    </citation>
    <scope>NUCLEOTIDE SEQUENCE [LARGE SCALE GENOMIC DNA]</scope>
    <source>
        <strain evidence="2 3">SDU14</strain>
    </source>
</reference>
<keyword evidence="3" id="KW-1185">Reference proteome</keyword>
<evidence type="ECO:0000313" key="3">
    <source>
        <dbReference type="Proteomes" id="UP001151081"/>
    </source>
</evidence>
<dbReference type="AlphaFoldDB" id="A0A9X3X2J5"/>